<name>A0A2I0QW00_9BACI</name>
<gene>
    <name evidence="3" type="ORF">CEY16_01795</name>
</gene>
<keyword evidence="4" id="KW-1185">Reference proteome</keyword>
<accession>A0A2I0QW00</accession>
<dbReference type="EMBL" id="PJNH01000001">
    <property type="protein sequence ID" value="PKR78513.1"/>
    <property type="molecule type" value="Genomic_DNA"/>
</dbReference>
<evidence type="ECO:0000256" key="1">
    <source>
        <dbReference type="ARBA" id="ARBA00022490"/>
    </source>
</evidence>
<dbReference type="HAMAP" id="MF_01126">
    <property type="entry name" value="UPF0298"/>
    <property type="match status" value="1"/>
</dbReference>
<dbReference type="AlphaFoldDB" id="A0A2I0QW00"/>
<dbReference type="OrthoDB" id="2990788at2"/>
<comment type="similarity">
    <text evidence="2">Belongs to the UPF0298 family.</text>
</comment>
<dbReference type="Proteomes" id="UP000243524">
    <property type="component" value="Unassembled WGS sequence"/>
</dbReference>
<keyword evidence="1 2" id="KW-0963">Cytoplasm</keyword>
<protein>
    <recommendedName>
        <fullName evidence="2">UPF0298 protein CEY16_01795</fullName>
    </recommendedName>
</protein>
<dbReference type="Pfam" id="PF09902">
    <property type="entry name" value="DUF2129"/>
    <property type="match status" value="1"/>
</dbReference>
<proteinExistence type="inferred from homology"/>
<reference evidence="3 4" key="1">
    <citation type="submission" date="2017-06" db="EMBL/GenBank/DDBJ databases">
        <title>the draft geome sequence of Illustriluteabacillus marina B3227.</title>
        <authorList>
            <person name="He R.-H."/>
            <person name="Du Z.-J."/>
        </authorList>
    </citation>
    <scope>NUCLEOTIDE SEQUENCE [LARGE SCALE GENOMIC DNA]</scope>
    <source>
        <strain evidence="3 4">B3227</strain>
    </source>
</reference>
<sequence>MITKRQGIVVWLKNLKYSRKLKRYGHMIYTSRKQKYMLIYINQEDVEDIIKELEDLHFVKEVERSYRPYVEEVYESKIPEKPKKEHEIQSI</sequence>
<evidence type="ECO:0000256" key="2">
    <source>
        <dbReference type="HAMAP-Rule" id="MF_01126"/>
    </source>
</evidence>
<comment type="subcellular location">
    <subcellularLocation>
        <location evidence="2">Cytoplasm</location>
    </subcellularLocation>
</comment>
<dbReference type="PIRSF" id="PIRSF031653">
    <property type="entry name" value="UCP031653"/>
    <property type="match status" value="1"/>
</dbReference>
<dbReference type="GO" id="GO:0005737">
    <property type="term" value="C:cytoplasm"/>
    <property type="evidence" value="ECO:0007669"/>
    <property type="project" value="UniProtKB-SubCell"/>
</dbReference>
<comment type="caution">
    <text evidence="3">The sequence shown here is derived from an EMBL/GenBank/DDBJ whole genome shotgun (WGS) entry which is preliminary data.</text>
</comment>
<evidence type="ECO:0000313" key="3">
    <source>
        <dbReference type="EMBL" id="PKR78513.1"/>
    </source>
</evidence>
<evidence type="ECO:0000313" key="4">
    <source>
        <dbReference type="Proteomes" id="UP000243524"/>
    </source>
</evidence>
<organism evidence="3 4">
    <name type="scientific">Halalkalibacillus sediminis</name>
    <dbReference type="NCBI Taxonomy" id="2018042"/>
    <lineage>
        <taxon>Bacteria</taxon>
        <taxon>Bacillati</taxon>
        <taxon>Bacillota</taxon>
        <taxon>Bacilli</taxon>
        <taxon>Bacillales</taxon>
        <taxon>Bacillaceae</taxon>
        <taxon>Halalkalibacillus</taxon>
    </lineage>
</organism>
<dbReference type="RefSeq" id="WP_101330257.1">
    <property type="nucleotide sequence ID" value="NZ_PJNH01000001.1"/>
</dbReference>
<dbReference type="InterPro" id="IPR016979">
    <property type="entry name" value="DUF2129"/>
</dbReference>